<evidence type="ECO:0000313" key="2">
    <source>
        <dbReference type="EMBL" id="MCG4765638.1"/>
    </source>
</evidence>
<reference evidence="3" key="2">
    <citation type="submission" date="2020-02" db="EMBL/GenBank/DDBJ databases">
        <authorList>
            <person name="Littmann E."/>
            <person name="Sorbara M."/>
        </authorList>
    </citation>
    <scope>NUCLEOTIDE SEQUENCE</scope>
    <source>
        <strain evidence="3">MSK.14.54</strain>
    </source>
</reference>
<name>A0AAE3F2F3_9FIRM</name>
<dbReference type="EMBL" id="JAKNFS010000011">
    <property type="protein sequence ID" value="MCG4765638.1"/>
    <property type="molecule type" value="Genomic_DNA"/>
</dbReference>
<accession>A0AAE3F2F3</accession>
<feature type="domain" description="Polysaccharide pyruvyl transferase" evidence="1">
    <location>
        <begin position="51"/>
        <end position="100"/>
    </location>
</feature>
<dbReference type="InterPro" id="IPR007345">
    <property type="entry name" value="Polysacch_pyruvyl_Trfase"/>
</dbReference>
<evidence type="ECO:0000259" key="1">
    <source>
        <dbReference type="Pfam" id="PF04230"/>
    </source>
</evidence>
<reference evidence="3 4" key="1">
    <citation type="journal article" date="2020" name="Cell Host Microbe">
        <title>Functional and Genomic Variation between Human-Derived Isolates of Lachnospiraceae Reveals Inter- and Intra-Species Diversity.</title>
        <authorList>
            <person name="Sorbara M.T."/>
            <person name="Littmann E.R."/>
            <person name="Fontana E."/>
            <person name="Moody T.U."/>
            <person name="Kohout C.E."/>
            <person name="Gjonbalaj M."/>
            <person name="Eaton V."/>
            <person name="Seok R."/>
            <person name="Leiner I.M."/>
            <person name="Pamer E.G."/>
        </authorList>
    </citation>
    <scope>NUCLEOTIDE SEQUENCE [LARGE SCALE GENOMIC DNA]</scope>
    <source>
        <strain evidence="3 4">MSK.14.54</strain>
    </source>
</reference>
<comment type="caution">
    <text evidence="2">The sequence shown here is derived from an EMBL/GenBank/DDBJ whole genome shotgun (WGS) entry which is preliminary data.</text>
</comment>
<evidence type="ECO:0000313" key="3">
    <source>
        <dbReference type="EMBL" id="NSE17867.1"/>
    </source>
</evidence>
<dbReference type="AlphaFoldDB" id="A0AAE3F2F3"/>
<gene>
    <name evidence="3" type="ORF">G5B05_16095</name>
    <name evidence="2" type="ORF">L0N21_08960</name>
</gene>
<keyword evidence="2" id="KW-0808">Transferase</keyword>
<sequence>MREKCYWVKQSWSEMPPVLMLAGKKMLNIKWRLKAFPGLLCSTNKIIDYDNNYSRVYFNLNDWAELYSQENISFAFGTRFHGNMVAMHNGIPALWVTHDSRTKELTDFLHLPSIPLKIINNTKYVEELFKYCNYDETKKHYSRLCRNYIGFLEENGIAHLYNIK</sequence>
<dbReference type="EMBL" id="JAAITQ010000052">
    <property type="protein sequence ID" value="NSE17867.1"/>
    <property type="molecule type" value="Genomic_DNA"/>
</dbReference>
<organism evidence="2 5">
    <name type="scientific">Fusicatenibacter saccharivorans</name>
    <dbReference type="NCBI Taxonomy" id="1150298"/>
    <lineage>
        <taxon>Bacteria</taxon>
        <taxon>Bacillati</taxon>
        <taxon>Bacillota</taxon>
        <taxon>Clostridia</taxon>
        <taxon>Lachnospirales</taxon>
        <taxon>Lachnospiraceae</taxon>
        <taxon>Fusicatenibacter</taxon>
    </lineage>
</organism>
<evidence type="ECO:0000313" key="5">
    <source>
        <dbReference type="Proteomes" id="UP001199915"/>
    </source>
</evidence>
<keyword evidence="4" id="KW-1185">Reference proteome</keyword>
<dbReference type="RefSeq" id="WP_173830413.1">
    <property type="nucleotide sequence ID" value="NZ_JAAITQ010000052.1"/>
</dbReference>
<dbReference type="Proteomes" id="UP000768180">
    <property type="component" value="Unassembled WGS sequence"/>
</dbReference>
<protein>
    <submittedName>
        <fullName evidence="2">Polysaccharide pyruvyl transferase family protein</fullName>
    </submittedName>
</protein>
<dbReference type="Proteomes" id="UP001199915">
    <property type="component" value="Unassembled WGS sequence"/>
</dbReference>
<proteinExistence type="predicted"/>
<reference evidence="2" key="3">
    <citation type="submission" date="2022-01" db="EMBL/GenBank/DDBJ databases">
        <title>Collection of gut derived symbiotic bacterial strains cultured from healthy donors.</title>
        <authorList>
            <person name="Lin H."/>
            <person name="Kohout C."/>
            <person name="Waligurski E."/>
            <person name="Pamer E.G."/>
        </authorList>
    </citation>
    <scope>NUCLEOTIDE SEQUENCE</scope>
    <source>
        <strain evidence="2">DFI.5.49</strain>
    </source>
</reference>
<dbReference type="Pfam" id="PF04230">
    <property type="entry name" value="PS_pyruv_trans"/>
    <property type="match status" value="1"/>
</dbReference>
<evidence type="ECO:0000313" key="4">
    <source>
        <dbReference type="Proteomes" id="UP000768180"/>
    </source>
</evidence>
<dbReference type="GO" id="GO:0016740">
    <property type="term" value="F:transferase activity"/>
    <property type="evidence" value="ECO:0007669"/>
    <property type="project" value="UniProtKB-KW"/>
</dbReference>